<comment type="pathway">
    <text evidence="1">Lipid metabolism.</text>
</comment>
<feature type="domain" description="Phospholipid/glycerol acyltransferase" evidence="4">
    <location>
        <begin position="88"/>
        <end position="205"/>
    </location>
</feature>
<dbReference type="SUPFAM" id="SSF69593">
    <property type="entry name" value="Glycerol-3-phosphate (1)-acyltransferase"/>
    <property type="match status" value="1"/>
</dbReference>
<name>A0A2U3QGL7_9BACT</name>
<dbReference type="CDD" id="cd07989">
    <property type="entry name" value="LPLAT_AGPAT-like"/>
    <property type="match status" value="1"/>
</dbReference>
<dbReference type="EMBL" id="OUUY01000073">
    <property type="protein sequence ID" value="SPQ00566.1"/>
    <property type="molecule type" value="Genomic_DNA"/>
</dbReference>
<keyword evidence="2" id="KW-0808">Transferase</keyword>
<evidence type="ECO:0000256" key="2">
    <source>
        <dbReference type="ARBA" id="ARBA00022679"/>
    </source>
</evidence>
<dbReference type="InterPro" id="IPR002123">
    <property type="entry name" value="Plipid/glycerol_acylTrfase"/>
</dbReference>
<dbReference type="SMART" id="SM00563">
    <property type="entry name" value="PlsC"/>
    <property type="match status" value="1"/>
</dbReference>
<evidence type="ECO:0000256" key="1">
    <source>
        <dbReference type="ARBA" id="ARBA00005189"/>
    </source>
</evidence>
<organism evidence="5 6">
    <name type="scientific">Candidatus Sulfobium mesophilum</name>
    <dbReference type="NCBI Taxonomy" id="2016548"/>
    <lineage>
        <taxon>Bacteria</taxon>
        <taxon>Pseudomonadati</taxon>
        <taxon>Nitrospirota</taxon>
        <taxon>Nitrospiria</taxon>
        <taxon>Nitrospirales</taxon>
        <taxon>Nitrospiraceae</taxon>
        <taxon>Candidatus Sulfobium</taxon>
    </lineage>
</organism>
<keyword evidence="3" id="KW-0012">Acyltransferase</keyword>
<dbReference type="GO" id="GO:0003841">
    <property type="term" value="F:1-acylglycerol-3-phosphate O-acyltransferase activity"/>
    <property type="evidence" value="ECO:0007669"/>
    <property type="project" value="TreeGrafter"/>
</dbReference>
<dbReference type="PANTHER" id="PTHR10434">
    <property type="entry name" value="1-ACYL-SN-GLYCEROL-3-PHOSPHATE ACYLTRANSFERASE"/>
    <property type="match status" value="1"/>
</dbReference>
<evidence type="ECO:0000313" key="5">
    <source>
        <dbReference type="EMBL" id="SPQ00566.1"/>
    </source>
</evidence>
<sequence>MIVDNDTYVTDPDRPRSFLSKIFLSAKISFYPQFFCIVWRSSGRAKRGVYGSREWAESSLDVMRALENVGIRIEITGMTNINKLEGPAVFVANHMSTLETMVLPCIIQPFKETTFIIKKSLLTTPVFGHVMRSRDPVVVSRLNAREDLKTVLEEGGKKLKAGRSIIVFPQSTRSVVFDPAEFNSLGIKLAVRIGVPVVPLALKTDAWGIGRHVKEFGPVDTTKKVHFAFGEPMKIEGRGNVEHEKVIRFIQERLEEWSRE</sequence>
<proteinExistence type="predicted"/>
<keyword evidence="6" id="KW-1185">Reference proteome</keyword>
<evidence type="ECO:0000259" key="4">
    <source>
        <dbReference type="SMART" id="SM00563"/>
    </source>
</evidence>
<dbReference type="Proteomes" id="UP000245125">
    <property type="component" value="Unassembled WGS sequence"/>
</dbReference>
<dbReference type="AlphaFoldDB" id="A0A2U3QGL7"/>
<dbReference type="Pfam" id="PF01553">
    <property type="entry name" value="Acyltransferase"/>
    <property type="match status" value="1"/>
</dbReference>
<evidence type="ECO:0000256" key="3">
    <source>
        <dbReference type="ARBA" id="ARBA00023315"/>
    </source>
</evidence>
<evidence type="ECO:0000313" key="6">
    <source>
        <dbReference type="Proteomes" id="UP000245125"/>
    </source>
</evidence>
<protein>
    <recommendedName>
        <fullName evidence="4">Phospholipid/glycerol acyltransferase domain-containing protein</fullName>
    </recommendedName>
</protein>
<accession>A0A2U3QGL7</accession>
<dbReference type="PANTHER" id="PTHR10434:SF40">
    <property type="entry name" value="1-ACYL-SN-GLYCEROL-3-PHOSPHATE ACYLTRANSFERASE"/>
    <property type="match status" value="1"/>
</dbReference>
<reference evidence="6" key="1">
    <citation type="submission" date="2018-03" db="EMBL/GenBank/DDBJ databases">
        <authorList>
            <person name="Zecchin S."/>
        </authorList>
    </citation>
    <scope>NUCLEOTIDE SEQUENCE [LARGE SCALE GENOMIC DNA]</scope>
</reference>
<gene>
    <name evidence="5" type="ORF">NBG4_280003</name>
</gene>
<dbReference type="GO" id="GO:0006654">
    <property type="term" value="P:phosphatidic acid biosynthetic process"/>
    <property type="evidence" value="ECO:0007669"/>
    <property type="project" value="TreeGrafter"/>
</dbReference>